<protein>
    <recommendedName>
        <fullName evidence="4">DUF2927 domain-containing protein</fullName>
    </recommendedName>
</protein>
<reference evidence="2 3" key="1">
    <citation type="submission" date="2016-09" db="EMBL/GenBank/DDBJ databases">
        <title>Genomic Taxonomy of the Vibrionaceae.</title>
        <authorList>
            <person name="Gonzalez-Castillo A."/>
            <person name="Gomez-Gil B."/>
            <person name="Enciso-Ibarra K."/>
        </authorList>
    </citation>
    <scope>NUCLEOTIDE SEQUENCE [LARGE SCALE GENOMIC DNA]</scope>
    <source>
        <strain evidence="2 3">CAIM 703</strain>
    </source>
</reference>
<organism evidence="2 3">
    <name type="scientific">Vibrio panuliri</name>
    <dbReference type="NCBI Taxonomy" id="1381081"/>
    <lineage>
        <taxon>Bacteria</taxon>
        <taxon>Pseudomonadati</taxon>
        <taxon>Pseudomonadota</taxon>
        <taxon>Gammaproteobacteria</taxon>
        <taxon>Vibrionales</taxon>
        <taxon>Vibrionaceae</taxon>
        <taxon>Vibrio</taxon>
    </lineage>
</organism>
<dbReference type="Proteomes" id="UP000186313">
    <property type="component" value="Unassembled WGS sequence"/>
</dbReference>
<dbReference type="InterPro" id="IPR021323">
    <property type="entry name" value="DUF2927"/>
</dbReference>
<evidence type="ECO:0008006" key="4">
    <source>
        <dbReference type="Google" id="ProtNLM"/>
    </source>
</evidence>
<dbReference type="OrthoDB" id="3295600at2"/>
<evidence type="ECO:0000313" key="3">
    <source>
        <dbReference type="Proteomes" id="UP000186313"/>
    </source>
</evidence>
<sequence>MARIACLLLSLIVSSPLYAVGQTWLDPHFVQQAFLEVALKNEHQPGDKPLAKWHQPLKIWLQHKVGDQALHESLVDAHIQHLQQITGHPIYRVSTRQQANVVWIFTRESQWQQDIREEMGQEALKYVRGAICKASYSISPRTNEIIKASVIIPVDQSRSHGKLLACIVEEITQVMGLPNDSELAYPSIFNDYTPDDFLSPLDVVLLKLLYEPKLKSGMNQQQVTQQLKFLLQRYQHDEVLKDAVTVARSAPLRKMLE</sequence>
<dbReference type="Pfam" id="PF11150">
    <property type="entry name" value="DUF2927"/>
    <property type="match status" value="1"/>
</dbReference>
<dbReference type="RefSeq" id="WP_075709277.1">
    <property type="nucleotide sequence ID" value="NZ_MJMJ01000023.1"/>
</dbReference>
<name>A0A1Q9HEF3_9VIBR</name>
<comment type="caution">
    <text evidence="2">The sequence shown here is derived from an EMBL/GenBank/DDBJ whole genome shotgun (WGS) entry which is preliminary data.</text>
</comment>
<dbReference type="EMBL" id="MJMJ01000023">
    <property type="protein sequence ID" value="OLQ88107.1"/>
    <property type="molecule type" value="Genomic_DNA"/>
</dbReference>
<proteinExistence type="predicted"/>
<gene>
    <name evidence="2" type="ORF">BIY22_08015</name>
</gene>
<keyword evidence="1" id="KW-0732">Signal</keyword>
<dbReference type="STRING" id="1381081.BIY22_08015"/>
<feature type="signal peptide" evidence="1">
    <location>
        <begin position="1"/>
        <end position="19"/>
    </location>
</feature>
<evidence type="ECO:0000313" key="2">
    <source>
        <dbReference type="EMBL" id="OLQ88107.1"/>
    </source>
</evidence>
<evidence type="ECO:0000256" key="1">
    <source>
        <dbReference type="SAM" id="SignalP"/>
    </source>
</evidence>
<accession>A0A1Q9HEF3</accession>
<dbReference type="AlphaFoldDB" id="A0A1Q9HEF3"/>
<feature type="chain" id="PRO_5012548203" description="DUF2927 domain-containing protein" evidence="1">
    <location>
        <begin position="20"/>
        <end position="257"/>
    </location>
</feature>